<dbReference type="EMBL" id="JBJUIK010000011">
    <property type="protein sequence ID" value="KAL3513193.1"/>
    <property type="molecule type" value="Genomic_DNA"/>
</dbReference>
<dbReference type="AlphaFoldDB" id="A0ABD2Z100"/>
<reference evidence="2 3" key="1">
    <citation type="submission" date="2024-11" db="EMBL/GenBank/DDBJ databases">
        <title>A near-complete genome assembly of Cinchona calisaya.</title>
        <authorList>
            <person name="Lian D.C."/>
            <person name="Zhao X.W."/>
            <person name="Wei L."/>
        </authorList>
    </citation>
    <scope>NUCLEOTIDE SEQUENCE [LARGE SCALE GENOMIC DNA]</scope>
    <source>
        <tissue evidence="2">Nenye</tissue>
    </source>
</reference>
<organism evidence="2 3">
    <name type="scientific">Cinchona calisaya</name>
    <dbReference type="NCBI Taxonomy" id="153742"/>
    <lineage>
        <taxon>Eukaryota</taxon>
        <taxon>Viridiplantae</taxon>
        <taxon>Streptophyta</taxon>
        <taxon>Embryophyta</taxon>
        <taxon>Tracheophyta</taxon>
        <taxon>Spermatophyta</taxon>
        <taxon>Magnoliopsida</taxon>
        <taxon>eudicotyledons</taxon>
        <taxon>Gunneridae</taxon>
        <taxon>Pentapetalae</taxon>
        <taxon>asterids</taxon>
        <taxon>lamiids</taxon>
        <taxon>Gentianales</taxon>
        <taxon>Rubiaceae</taxon>
        <taxon>Cinchonoideae</taxon>
        <taxon>Cinchoneae</taxon>
        <taxon>Cinchona</taxon>
    </lineage>
</organism>
<comment type="caution">
    <text evidence="2">The sequence shown here is derived from an EMBL/GenBank/DDBJ whole genome shotgun (WGS) entry which is preliminary data.</text>
</comment>
<keyword evidence="1" id="KW-1133">Transmembrane helix</keyword>
<accession>A0ABD2Z100</accession>
<sequence>MSRGRATVATTSTTIGGCSSIIPQLAGTDPATTTATPAKAFAGEKGQVVGPRVKATDATTGTTTRRMDLVPHAQRKSTLSLTLLLLLPASLLLLLKLLPEKKVE</sequence>
<keyword evidence="1" id="KW-0472">Membrane</keyword>
<proteinExistence type="predicted"/>
<evidence type="ECO:0000313" key="2">
    <source>
        <dbReference type="EMBL" id="KAL3513193.1"/>
    </source>
</evidence>
<keyword evidence="3" id="KW-1185">Reference proteome</keyword>
<feature type="transmembrane region" description="Helical" evidence="1">
    <location>
        <begin position="79"/>
        <end position="98"/>
    </location>
</feature>
<name>A0ABD2Z100_9GENT</name>
<dbReference type="PROSITE" id="PS51257">
    <property type="entry name" value="PROKAR_LIPOPROTEIN"/>
    <property type="match status" value="1"/>
</dbReference>
<dbReference type="Proteomes" id="UP001630127">
    <property type="component" value="Unassembled WGS sequence"/>
</dbReference>
<keyword evidence="1" id="KW-0812">Transmembrane</keyword>
<evidence type="ECO:0000256" key="1">
    <source>
        <dbReference type="SAM" id="Phobius"/>
    </source>
</evidence>
<evidence type="ECO:0000313" key="3">
    <source>
        <dbReference type="Proteomes" id="UP001630127"/>
    </source>
</evidence>
<protein>
    <submittedName>
        <fullName evidence="2">Uncharacterized protein</fullName>
    </submittedName>
</protein>
<gene>
    <name evidence="2" type="ORF">ACH5RR_025910</name>
</gene>